<dbReference type="EMBL" id="FQXM01000028">
    <property type="protein sequence ID" value="SHH98042.1"/>
    <property type="molecule type" value="Genomic_DNA"/>
</dbReference>
<comment type="similarity">
    <text evidence="1 2">Belongs to the metallophosphoesterase superfamily. YfcE family.</text>
</comment>
<dbReference type="SUPFAM" id="SSF56300">
    <property type="entry name" value="Metallo-dependent phosphatases"/>
    <property type="match status" value="1"/>
</dbReference>
<dbReference type="AlphaFoldDB" id="A0A1M5XEG5"/>
<dbReference type="GO" id="GO:0046872">
    <property type="term" value="F:metal ion binding"/>
    <property type="evidence" value="ECO:0007669"/>
    <property type="project" value="UniProtKB-KW"/>
</dbReference>
<protein>
    <recommendedName>
        <fullName evidence="2">Phosphoesterase</fullName>
        <ecNumber evidence="2">3.1.4.-</ecNumber>
    </recommendedName>
</protein>
<evidence type="ECO:0000256" key="2">
    <source>
        <dbReference type="RuleBase" id="RU362039"/>
    </source>
</evidence>
<dbReference type="InterPro" id="IPR024654">
    <property type="entry name" value="Calcineurin-like_PHP_lpxH"/>
</dbReference>
<name>A0A1M5XEG5_9CLOT</name>
<comment type="cofactor">
    <cofactor evidence="2">
        <name>a divalent metal cation</name>
        <dbReference type="ChEBI" id="CHEBI:60240"/>
    </cofactor>
</comment>
<dbReference type="InterPro" id="IPR029052">
    <property type="entry name" value="Metallo-depent_PP-like"/>
</dbReference>
<evidence type="ECO:0000256" key="1">
    <source>
        <dbReference type="ARBA" id="ARBA00008950"/>
    </source>
</evidence>
<dbReference type="GO" id="GO:0016787">
    <property type="term" value="F:hydrolase activity"/>
    <property type="evidence" value="ECO:0007669"/>
    <property type="project" value="UniProtKB-UniRule"/>
</dbReference>
<dbReference type="STRING" id="1121316.SAMN02745207_03572"/>
<organism evidence="4 5">
    <name type="scientific">Clostridium grantii DSM 8605</name>
    <dbReference type="NCBI Taxonomy" id="1121316"/>
    <lineage>
        <taxon>Bacteria</taxon>
        <taxon>Bacillati</taxon>
        <taxon>Bacillota</taxon>
        <taxon>Clostridia</taxon>
        <taxon>Eubacteriales</taxon>
        <taxon>Clostridiaceae</taxon>
        <taxon>Clostridium</taxon>
    </lineage>
</organism>
<evidence type="ECO:0000259" key="3">
    <source>
        <dbReference type="Pfam" id="PF12850"/>
    </source>
</evidence>
<dbReference type="Pfam" id="PF12850">
    <property type="entry name" value="Metallophos_2"/>
    <property type="match status" value="1"/>
</dbReference>
<keyword evidence="2" id="KW-0479">Metal-binding</keyword>
<sequence>MKIIILSDTHRYNYIFDKLKNIIKDADVLIHLGDNVQDVEELTMGFEGKVFNVRGNCDYNTRIPSEELIELEGQAIFITHGHYYGVKHSLLNLKTKAAEIGANIVLYGHTHISEIVFEEGVWIVNPGSPSLARDGFNSYAIITIENGRICPSIKSL</sequence>
<evidence type="ECO:0000313" key="5">
    <source>
        <dbReference type="Proteomes" id="UP000184447"/>
    </source>
</evidence>
<dbReference type="RefSeq" id="WP_073340201.1">
    <property type="nucleotide sequence ID" value="NZ_FQXM01000028.1"/>
</dbReference>
<gene>
    <name evidence="4" type="ORF">SAMN02745207_03572</name>
</gene>
<dbReference type="OrthoDB" id="9800565at2"/>
<keyword evidence="5" id="KW-1185">Reference proteome</keyword>
<dbReference type="Proteomes" id="UP000184447">
    <property type="component" value="Unassembled WGS sequence"/>
</dbReference>
<evidence type="ECO:0000313" key="4">
    <source>
        <dbReference type="EMBL" id="SHH98042.1"/>
    </source>
</evidence>
<dbReference type="NCBIfam" id="TIGR00040">
    <property type="entry name" value="yfcE"/>
    <property type="match status" value="1"/>
</dbReference>
<accession>A0A1M5XEG5</accession>
<dbReference type="EC" id="3.1.4.-" evidence="2"/>
<dbReference type="InterPro" id="IPR000979">
    <property type="entry name" value="Phosphodiesterase_MJ0936/Vps29"/>
</dbReference>
<reference evidence="4 5" key="1">
    <citation type="submission" date="2016-11" db="EMBL/GenBank/DDBJ databases">
        <authorList>
            <person name="Jaros S."/>
            <person name="Januszkiewicz K."/>
            <person name="Wedrychowicz H."/>
        </authorList>
    </citation>
    <scope>NUCLEOTIDE SEQUENCE [LARGE SCALE GENOMIC DNA]</scope>
    <source>
        <strain evidence="4 5">DSM 8605</strain>
    </source>
</reference>
<dbReference type="PANTHER" id="PTHR11124">
    <property type="entry name" value="VACUOLAR SORTING PROTEIN VPS29"/>
    <property type="match status" value="1"/>
</dbReference>
<proteinExistence type="inferred from homology"/>
<feature type="domain" description="Calcineurin-like phosphoesterase" evidence="3">
    <location>
        <begin position="1"/>
        <end position="146"/>
    </location>
</feature>
<dbReference type="Gene3D" id="3.60.21.10">
    <property type="match status" value="1"/>
</dbReference>